<dbReference type="KEGG" id="nwl:NWFMUON74_09830"/>
<proteinExistence type="predicted"/>
<reference evidence="1 2" key="1">
    <citation type="submission" date="2020-08" db="EMBL/GenBank/DDBJ databases">
        <title>Genome Sequencing of Nocardia wallacei strain FMUON74 and assembly.</title>
        <authorList>
            <person name="Toyokawa M."/>
            <person name="Uesaka K."/>
        </authorList>
    </citation>
    <scope>NUCLEOTIDE SEQUENCE [LARGE SCALE GENOMIC DNA]</scope>
    <source>
        <strain evidence="1 2">FMUON74</strain>
    </source>
</reference>
<gene>
    <name evidence="1" type="ORF">NWFMUON74_09830</name>
</gene>
<dbReference type="EMBL" id="AP023396">
    <property type="protein sequence ID" value="BCK53211.1"/>
    <property type="molecule type" value="Genomic_DNA"/>
</dbReference>
<accession>A0A7G1KE92</accession>
<sequence length="177" mass="18814">MTCGAARREPEERVAKPGAIGSWDVQILIPADNKLTAEHRQVQIPLEPIEVPAPSTRTIQVVRGLVLGPVVESAKSGNNLMLGSFHPSEPGVLDLVTAGAQGDQTLEPLDRTVGSGVEHPLFVTVRSGRPPIADGLFAADLAPVVGGGTYRDPQSIPNRPVHDAANVRTVCTWRQQI</sequence>
<evidence type="ECO:0000313" key="1">
    <source>
        <dbReference type="EMBL" id="BCK53211.1"/>
    </source>
</evidence>
<keyword evidence="2" id="KW-1185">Reference proteome</keyword>
<organism evidence="1 2">
    <name type="scientific">Nocardia wallacei</name>
    <dbReference type="NCBI Taxonomy" id="480035"/>
    <lineage>
        <taxon>Bacteria</taxon>
        <taxon>Bacillati</taxon>
        <taxon>Actinomycetota</taxon>
        <taxon>Actinomycetes</taxon>
        <taxon>Mycobacteriales</taxon>
        <taxon>Nocardiaceae</taxon>
        <taxon>Nocardia</taxon>
    </lineage>
</organism>
<evidence type="ECO:0000313" key="2">
    <source>
        <dbReference type="Proteomes" id="UP000516173"/>
    </source>
</evidence>
<dbReference type="AlphaFoldDB" id="A0A7G1KE92"/>
<name>A0A7G1KE92_9NOCA</name>
<dbReference type="Proteomes" id="UP000516173">
    <property type="component" value="Chromosome"/>
</dbReference>
<protein>
    <submittedName>
        <fullName evidence="1">Uncharacterized protein</fullName>
    </submittedName>
</protein>